<dbReference type="RefSeq" id="WP_119329840.1">
    <property type="nucleotide sequence ID" value="NZ_JBHSJH010000002.1"/>
</dbReference>
<organism evidence="2 3">
    <name type="scientific">Pseudofrancisella aestuarii</name>
    <dbReference type="NCBI Taxonomy" id="2670347"/>
    <lineage>
        <taxon>Bacteria</taxon>
        <taxon>Pseudomonadati</taxon>
        <taxon>Pseudomonadota</taxon>
        <taxon>Gammaproteobacteria</taxon>
        <taxon>Thiotrichales</taxon>
        <taxon>Francisellaceae</taxon>
        <taxon>Pseudofrancisella</taxon>
    </lineage>
</organism>
<keyword evidence="3" id="KW-1185">Reference proteome</keyword>
<dbReference type="EMBL" id="JBHSJH010000002">
    <property type="protein sequence ID" value="MFC4892449.1"/>
    <property type="molecule type" value="Genomic_DNA"/>
</dbReference>
<name>A0ABV9TCR8_9GAMM</name>
<sequence>MILASLIAIVVALLVTLILARILYRFSYKKGMLQSRKDRVLNAIIIAFAFFCLSSFIYVGIINII</sequence>
<keyword evidence="1" id="KW-0472">Membrane</keyword>
<reference evidence="3" key="1">
    <citation type="journal article" date="2019" name="Int. J. Syst. Evol. Microbiol.">
        <title>The Global Catalogue of Microorganisms (GCM) 10K type strain sequencing project: providing services to taxonomists for standard genome sequencing and annotation.</title>
        <authorList>
            <consortium name="The Broad Institute Genomics Platform"/>
            <consortium name="The Broad Institute Genome Sequencing Center for Infectious Disease"/>
            <person name="Wu L."/>
            <person name="Ma J."/>
        </authorList>
    </citation>
    <scope>NUCLEOTIDE SEQUENCE [LARGE SCALE GENOMIC DNA]</scope>
    <source>
        <strain evidence="3">CGMCC 1.13718</strain>
    </source>
</reference>
<proteinExistence type="predicted"/>
<keyword evidence="1" id="KW-0812">Transmembrane</keyword>
<evidence type="ECO:0000313" key="2">
    <source>
        <dbReference type="EMBL" id="MFC4892449.1"/>
    </source>
</evidence>
<feature type="transmembrane region" description="Helical" evidence="1">
    <location>
        <begin position="40"/>
        <end position="62"/>
    </location>
</feature>
<protein>
    <submittedName>
        <fullName evidence="2">Uncharacterized protein</fullName>
    </submittedName>
</protein>
<evidence type="ECO:0000313" key="3">
    <source>
        <dbReference type="Proteomes" id="UP001595926"/>
    </source>
</evidence>
<evidence type="ECO:0000256" key="1">
    <source>
        <dbReference type="SAM" id="Phobius"/>
    </source>
</evidence>
<gene>
    <name evidence="2" type="ORF">ACFPDQ_05235</name>
</gene>
<comment type="caution">
    <text evidence="2">The sequence shown here is derived from an EMBL/GenBank/DDBJ whole genome shotgun (WGS) entry which is preliminary data.</text>
</comment>
<dbReference type="Proteomes" id="UP001595926">
    <property type="component" value="Unassembled WGS sequence"/>
</dbReference>
<feature type="transmembrane region" description="Helical" evidence="1">
    <location>
        <begin position="6"/>
        <end position="28"/>
    </location>
</feature>
<keyword evidence="1" id="KW-1133">Transmembrane helix</keyword>
<accession>A0ABV9TCR8</accession>